<evidence type="ECO:0000256" key="6">
    <source>
        <dbReference type="ARBA" id="ARBA00023136"/>
    </source>
</evidence>
<evidence type="ECO:0000256" key="5">
    <source>
        <dbReference type="ARBA" id="ARBA00022989"/>
    </source>
</evidence>
<gene>
    <name evidence="8" type="ORF">KP509_16G015500</name>
</gene>
<dbReference type="Pfam" id="PF05620">
    <property type="entry name" value="TMEM208_SND2"/>
    <property type="match status" value="1"/>
</dbReference>
<protein>
    <submittedName>
        <fullName evidence="8">Uncharacterized protein</fullName>
    </submittedName>
</protein>
<evidence type="ECO:0000256" key="4">
    <source>
        <dbReference type="ARBA" id="ARBA00022824"/>
    </source>
</evidence>
<evidence type="ECO:0000313" key="9">
    <source>
        <dbReference type="Proteomes" id="UP000825935"/>
    </source>
</evidence>
<dbReference type="GO" id="GO:0005789">
    <property type="term" value="C:endoplasmic reticulum membrane"/>
    <property type="evidence" value="ECO:0007669"/>
    <property type="project" value="UniProtKB-SubCell"/>
</dbReference>
<reference evidence="8" key="1">
    <citation type="submission" date="2021-08" db="EMBL/GenBank/DDBJ databases">
        <title>WGS assembly of Ceratopteris richardii.</title>
        <authorList>
            <person name="Marchant D.B."/>
            <person name="Chen G."/>
            <person name="Jenkins J."/>
            <person name="Shu S."/>
            <person name="Leebens-Mack J."/>
            <person name="Grimwood J."/>
            <person name="Schmutz J."/>
            <person name="Soltis P."/>
            <person name="Soltis D."/>
            <person name="Chen Z.-H."/>
        </authorList>
    </citation>
    <scope>NUCLEOTIDE SEQUENCE</scope>
    <source>
        <strain evidence="8">Whitten #5841</strain>
        <tissue evidence="8">Leaf</tissue>
    </source>
</reference>
<dbReference type="GO" id="GO:0005773">
    <property type="term" value="C:vacuole"/>
    <property type="evidence" value="ECO:0007669"/>
    <property type="project" value="GOC"/>
</dbReference>
<evidence type="ECO:0000256" key="3">
    <source>
        <dbReference type="ARBA" id="ARBA00022692"/>
    </source>
</evidence>
<evidence type="ECO:0000256" key="7">
    <source>
        <dbReference type="SAM" id="Phobius"/>
    </source>
</evidence>
<dbReference type="AlphaFoldDB" id="A0A8T2SWV7"/>
<name>A0A8T2SWV7_CERRI</name>
<organism evidence="8 9">
    <name type="scientific">Ceratopteris richardii</name>
    <name type="common">Triangle waterfern</name>
    <dbReference type="NCBI Taxonomy" id="49495"/>
    <lineage>
        <taxon>Eukaryota</taxon>
        <taxon>Viridiplantae</taxon>
        <taxon>Streptophyta</taxon>
        <taxon>Embryophyta</taxon>
        <taxon>Tracheophyta</taxon>
        <taxon>Polypodiopsida</taxon>
        <taxon>Polypodiidae</taxon>
        <taxon>Polypodiales</taxon>
        <taxon>Pteridineae</taxon>
        <taxon>Pteridaceae</taxon>
        <taxon>Parkerioideae</taxon>
        <taxon>Ceratopteris</taxon>
    </lineage>
</organism>
<dbReference type="GO" id="GO:0006624">
    <property type="term" value="P:vacuolar protein processing"/>
    <property type="evidence" value="ECO:0007669"/>
    <property type="project" value="TreeGrafter"/>
</dbReference>
<dbReference type="PANTHER" id="PTHR13505">
    <property type="entry name" value="TRANSMEMBRANE PROTEIN 208"/>
    <property type="match status" value="1"/>
</dbReference>
<keyword evidence="5 7" id="KW-1133">Transmembrane helix</keyword>
<dbReference type="InterPro" id="IPR008506">
    <property type="entry name" value="SND2/TMEM208"/>
</dbReference>
<keyword evidence="6 7" id="KW-0472">Membrane</keyword>
<dbReference type="OrthoDB" id="276296at2759"/>
<comment type="similarity">
    <text evidence="2">Belongs to the TMEM208 family.</text>
</comment>
<accession>A0A8T2SWV7</accession>
<evidence type="ECO:0000256" key="1">
    <source>
        <dbReference type="ARBA" id="ARBA00004477"/>
    </source>
</evidence>
<feature type="transmembrane region" description="Helical" evidence="7">
    <location>
        <begin position="20"/>
        <end position="38"/>
    </location>
</feature>
<feature type="transmembrane region" description="Helical" evidence="7">
    <location>
        <begin position="98"/>
        <end position="122"/>
    </location>
</feature>
<comment type="subcellular location">
    <subcellularLocation>
        <location evidence="1">Endoplasmic reticulum membrane</location>
        <topology evidence="1">Multi-pass membrane protein</topology>
    </subcellularLocation>
</comment>
<evidence type="ECO:0000256" key="2">
    <source>
        <dbReference type="ARBA" id="ARBA00009950"/>
    </source>
</evidence>
<keyword evidence="3 7" id="KW-0812">Transmembrane</keyword>
<keyword evidence="4" id="KW-0256">Endoplasmic reticulum</keyword>
<dbReference type="PANTHER" id="PTHR13505:SF7">
    <property type="entry name" value="TRANSMEMBRANE PROTEIN 208"/>
    <property type="match status" value="1"/>
</dbReference>
<dbReference type="Proteomes" id="UP000825935">
    <property type="component" value="Chromosome 16"/>
</dbReference>
<evidence type="ECO:0000313" key="8">
    <source>
        <dbReference type="EMBL" id="KAH7387297.1"/>
    </source>
</evidence>
<sequence>MANQSAKKRRDENERHIRFLQRLILASNAFYILVRILILHSCFSWKHGIGLLVTSGAYKLTYDQLAKMAKPSYDEDGELIDGGYDMTGGGISSYLHDILYITVFVQLTSILSDKFWLVYLVVRYCFCSLPSN</sequence>
<dbReference type="OMA" id="GRPKYDA"/>
<dbReference type="EMBL" id="CM035421">
    <property type="protein sequence ID" value="KAH7387297.1"/>
    <property type="molecule type" value="Genomic_DNA"/>
</dbReference>
<comment type="caution">
    <text evidence="8">The sequence shown here is derived from an EMBL/GenBank/DDBJ whole genome shotgun (WGS) entry which is preliminary data.</text>
</comment>
<proteinExistence type="inferred from homology"/>
<keyword evidence="9" id="KW-1185">Reference proteome</keyword>